<dbReference type="GO" id="GO:0005886">
    <property type="term" value="C:plasma membrane"/>
    <property type="evidence" value="ECO:0007669"/>
    <property type="project" value="UniProtKB-SubCell"/>
</dbReference>
<evidence type="ECO:0000256" key="7">
    <source>
        <dbReference type="SAM" id="Phobius"/>
    </source>
</evidence>
<evidence type="ECO:0000313" key="9">
    <source>
        <dbReference type="Proteomes" id="UP000184287"/>
    </source>
</evidence>
<evidence type="ECO:0000256" key="1">
    <source>
        <dbReference type="ARBA" id="ARBA00004651"/>
    </source>
</evidence>
<organism evidence="8 9">
    <name type="scientific">Pedobacter caeni</name>
    <dbReference type="NCBI Taxonomy" id="288992"/>
    <lineage>
        <taxon>Bacteria</taxon>
        <taxon>Pseudomonadati</taxon>
        <taxon>Bacteroidota</taxon>
        <taxon>Sphingobacteriia</taxon>
        <taxon>Sphingobacteriales</taxon>
        <taxon>Sphingobacteriaceae</taxon>
        <taxon>Pedobacter</taxon>
    </lineage>
</organism>
<comment type="similarity">
    <text evidence="2">Belongs to the DoxX family.</text>
</comment>
<keyword evidence="9" id="KW-1185">Reference proteome</keyword>
<dbReference type="Pfam" id="PF07681">
    <property type="entry name" value="DoxX"/>
    <property type="match status" value="1"/>
</dbReference>
<dbReference type="AlphaFoldDB" id="A0A1M4ZDE6"/>
<dbReference type="EMBL" id="FQUQ01000002">
    <property type="protein sequence ID" value="SHF16079.1"/>
    <property type="molecule type" value="Genomic_DNA"/>
</dbReference>
<feature type="transmembrane region" description="Helical" evidence="7">
    <location>
        <begin position="12"/>
        <end position="31"/>
    </location>
</feature>
<name>A0A1M4ZDE6_9SPHI</name>
<evidence type="ECO:0000256" key="2">
    <source>
        <dbReference type="ARBA" id="ARBA00006679"/>
    </source>
</evidence>
<gene>
    <name evidence="8" type="ORF">SAMN04488522_102286</name>
</gene>
<evidence type="ECO:0000313" key="8">
    <source>
        <dbReference type="EMBL" id="SHF16079.1"/>
    </source>
</evidence>
<keyword evidence="3" id="KW-1003">Cell membrane</keyword>
<dbReference type="RefSeq" id="WP_073230083.1">
    <property type="nucleotide sequence ID" value="NZ_FQUQ01000002.1"/>
</dbReference>
<evidence type="ECO:0000256" key="4">
    <source>
        <dbReference type="ARBA" id="ARBA00022692"/>
    </source>
</evidence>
<accession>A0A1M4ZDE6</accession>
<evidence type="ECO:0000256" key="5">
    <source>
        <dbReference type="ARBA" id="ARBA00022989"/>
    </source>
</evidence>
<sequence>MKRLSTISHSPVQFNLATLFLRIGFGALMIPSHGYAKLIHFAEKKDTFMSFMGLGSTFSLGLTVFAELFCSILIILGLFTRLATIPLLITIFVILGIHNWEIFGEHELVPAFLVGYLSILLLGPGKYSIDAMISSKKR</sequence>
<proteinExistence type="inferred from homology"/>
<feature type="transmembrane region" description="Helical" evidence="7">
    <location>
        <begin position="83"/>
        <end position="102"/>
    </location>
</feature>
<keyword evidence="5 7" id="KW-1133">Transmembrane helix</keyword>
<dbReference type="PANTHER" id="PTHR33452">
    <property type="entry name" value="OXIDOREDUCTASE CATD-RELATED"/>
    <property type="match status" value="1"/>
</dbReference>
<evidence type="ECO:0000256" key="6">
    <source>
        <dbReference type="ARBA" id="ARBA00023136"/>
    </source>
</evidence>
<dbReference type="STRING" id="288992.SAMN04488522_102286"/>
<comment type="subcellular location">
    <subcellularLocation>
        <location evidence="1">Cell membrane</location>
        <topology evidence="1">Multi-pass membrane protein</topology>
    </subcellularLocation>
</comment>
<feature type="transmembrane region" description="Helical" evidence="7">
    <location>
        <begin position="108"/>
        <end position="129"/>
    </location>
</feature>
<dbReference type="OrthoDB" id="9813193at2"/>
<protein>
    <submittedName>
        <fullName evidence="8">Putative oxidoreductase</fullName>
    </submittedName>
</protein>
<dbReference type="PANTHER" id="PTHR33452:SF1">
    <property type="entry name" value="INNER MEMBRANE PROTEIN YPHA-RELATED"/>
    <property type="match status" value="1"/>
</dbReference>
<feature type="transmembrane region" description="Helical" evidence="7">
    <location>
        <begin position="51"/>
        <end position="76"/>
    </location>
</feature>
<dbReference type="InterPro" id="IPR051907">
    <property type="entry name" value="DoxX-like_oxidoreductase"/>
</dbReference>
<evidence type="ECO:0000256" key="3">
    <source>
        <dbReference type="ARBA" id="ARBA00022475"/>
    </source>
</evidence>
<dbReference type="InterPro" id="IPR032808">
    <property type="entry name" value="DoxX"/>
</dbReference>
<keyword evidence="4 7" id="KW-0812">Transmembrane</keyword>
<keyword evidence="6 7" id="KW-0472">Membrane</keyword>
<dbReference type="Proteomes" id="UP000184287">
    <property type="component" value="Unassembled WGS sequence"/>
</dbReference>
<reference evidence="9" key="1">
    <citation type="submission" date="2016-11" db="EMBL/GenBank/DDBJ databases">
        <authorList>
            <person name="Varghese N."/>
            <person name="Submissions S."/>
        </authorList>
    </citation>
    <scope>NUCLEOTIDE SEQUENCE [LARGE SCALE GENOMIC DNA]</scope>
    <source>
        <strain evidence="9">DSM 16990</strain>
    </source>
</reference>